<dbReference type="SUPFAM" id="SSF102114">
    <property type="entry name" value="Radical SAM enzymes"/>
    <property type="match status" value="1"/>
</dbReference>
<evidence type="ECO:0000256" key="4">
    <source>
        <dbReference type="ARBA" id="ARBA00022723"/>
    </source>
</evidence>
<evidence type="ECO:0000256" key="5">
    <source>
        <dbReference type="ARBA" id="ARBA00023004"/>
    </source>
</evidence>
<dbReference type="GO" id="GO:0051539">
    <property type="term" value="F:4 iron, 4 sulfur cluster binding"/>
    <property type="evidence" value="ECO:0007669"/>
    <property type="project" value="UniProtKB-KW"/>
</dbReference>
<keyword evidence="3" id="KW-0949">S-adenosyl-L-methionine</keyword>
<keyword evidence="2" id="KW-0004">4Fe-4S</keyword>
<accession>A0A6J5RTK8</accession>
<evidence type="ECO:0000313" key="8">
    <source>
        <dbReference type="EMBL" id="CAB4196901.1"/>
    </source>
</evidence>
<evidence type="ECO:0000256" key="3">
    <source>
        <dbReference type="ARBA" id="ARBA00022691"/>
    </source>
</evidence>
<dbReference type="GO" id="GO:0046872">
    <property type="term" value="F:metal ion binding"/>
    <property type="evidence" value="ECO:0007669"/>
    <property type="project" value="UniProtKB-KW"/>
</dbReference>
<evidence type="ECO:0000259" key="7">
    <source>
        <dbReference type="PROSITE" id="PS51918"/>
    </source>
</evidence>
<dbReference type="EMBL" id="LR797252">
    <property type="protein sequence ID" value="CAB4196901.1"/>
    <property type="molecule type" value="Genomic_DNA"/>
</dbReference>
<dbReference type="InterPro" id="IPR040072">
    <property type="entry name" value="Methyltransferase_A"/>
</dbReference>
<dbReference type="Gene3D" id="3.20.20.70">
    <property type="entry name" value="Aldolase class I"/>
    <property type="match status" value="1"/>
</dbReference>
<feature type="domain" description="Radical SAM core" evidence="7">
    <location>
        <begin position="37"/>
        <end position="274"/>
    </location>
</feature>
<reference evidence="8" key="1">
    <citation type="submission" date="2020-05" db="EMBL/GenBank/DDBJ databases">
        <authorList>
            <person name="Chiriac C."/>
            <person name="Salcher M."/>
            <person name="Ghai R."/>
            <person name="Kavagutti S V."/>
        </authorList>
    </citation>
    <scope>NUCLEOTIDE SEQUENCE</scope>
</reference>
<comment type="cofactor">
    <cofactor evidence="1">
        <name>[4Fe-4S] cluster</name>
        <dbReference type="ChEBI" id="CHEBI:49883"/>
    </cofactor>
</comment>
<organism evidence="8">
    <name type="scientific">uncultured Caudovirales phage</name>
    <dbReference type="NCBI Taxonomy" id="2100421"/>
    <lineage>
        <taxon>Viruses</taxon>
        <taxon>Duplodnaviria</taxon>
        <taxon>Heunggongvirae</taxon>
        <taxon>Uroviricota</taxon>
        <taxon>Caudoviricetes</taxon>
        <taxon>Peduoviridae</taxon>
        <taxon>Maltschvirus</taxon>
        <taxon>Maltschvirus maltsch</taxon>
    </lineage>
</organism>
<dbReference type="GO" id="GO:0070475">
    <property type="term" value="P:rRNA base methylation"/>
    <property type="evidence" value="ECO:0007669"/>
    <property type="project" value="TreeGrafter"/>
</dbReference>
<evidence type="ECO:0000256" key="1">
    <source>
        <dbReference type="ARBA" id="ARBA00001966"/>
    </source>
</evidence>
<evidence type="ECO:0000256" key="2">
    <source>
        <dbReference type="ARBA" id="ARBA00022485"/>
    </source>
</evidence>
<dbReference type="InterPro" id="IPR013785">
    <property type="entry name" value="Aldolase_TIM"/>
</dbReference>
<gene>
    <name evidence="8" type="ORF">UFOVP1290_421</name>
</gene>
<keyword evidence="5" id="KW-0408">Iron</keyword>
<protein>
    <submittedName>
        <fullName evidence="8">COG0820 Predicted Fe-S-cluster redox enzyme</fullName>
    </submittedName>
</protein>
<sequence>MRMRLLDEVKSSTDNVIKFIFEGKDKIPLEVSSIYKGDGKDIYVIPTQTSCNMGCTFCHLTGLNIPVINLSADEMFYLTTSIPAYRILNTNNLLISYMGAGEPLLNIDNVIRSARHIQDLYSDGFIKVRFAVSTLIPNKKSFVKFTDNIKEYNLPFKIHWSLHSINHSSRKSLMPNALHVSSAIDLVNNYVDNTNNPVEIHYTLIDGINDQLVDVENISKLINKKIVIKLLKFAPRSCKPYTESSNTLEFKKQLESNGFVVEIYSPPGRDIGSSCGQFILDKYI</sequence>
<keyword evidence="6" id="KW-0411">Iron-sulfur</keyword>
<dbReference type="InterPro" id="IPR007197">
    <property type="entry name" value="rSAM"/>
</dbReference>
<dbReference type="GO" id="GO:0003824">
    <property type="term" value="F:catalytic activity"/>
    <property type="evidence" value="ECO:0007669"/>
    <property type="project" value="InterPro"/>
</dbReference>
<proteinExistence type="predicted"/>
<dbReference type="GO" id="GO:0030488">
    <property type="term" value="P:tRNA methylation"/>
    <property type="evidence" value="ECO:0007669"/>
    <property type="project" value="TreeGrafter"/>
</dbReference>
<dbReference type="PROSITE" id="PS51918">
    <property type="entry name" value="RADICAL_SAM"/>
    <property type="match status" value="1"/>
</dbReference>
<dbReference type="SFLD" id="SFLDS00029">
    <property type="entry name" value="Radical_SAM"/>
    <property type="match status" value="1"/>
</dbReference>
<keyword evidence="4" id="KW-0479">Metal-binding</keyword>
<dbReference type="InterPro" id="IPR058240">
    <property type="entry name" value="rSAM_sf"/>
</dbReference>
<dbReference type="PANTHER" id="PTHR30544">
    <property type="entry name" value="23S RRNA METHYLTRANSFERASE"/>
    <property type="match status" value="1"/>
</dbReference>
<evidence type="ECO:0000256" key="6">
    <source>
        <dbReference type="ARBA" id="ARBA00023014"/>
    </source>
</evidence>
<dbReference type="PANTHER" id="PTHR30544:SF5">
    <property type="entry name" value="RADICAL SAM CORE DOMAIN-CONTAINING PROTEIN"/>
    <property type="match status" value="1"/>
</dbReference>
<name>A0A6J5RTK8_9CAUD</name>